<dbReference type="Proteomes" id="UP001517247">
    <property type="component" value="Unassembled WGS sequence"/>
</dbReference>
<dbReference type="SMART" id="SM00860">
    <property type="entry name" value="SMI1_KNR4"/>
    <property type="match status" value="1"/>
</dbReference>
<dbReference type="Gene3D" id="3.40.1580.10">
    <property type="entry name" value="SMI1/KNR4-like"/>
    <property type="match status" value="1"/>
</dbReference>
<dbReference type="EMBL" id="SSHJ02000001">
    <property type="protein sequence ID" value="MFN0254147.1"/>
    <property type="molecule type" value="Genomic_DNA"/>
</dbReference>
<evidence type="ECO:0000313" key="3">
    <source>
        <dbReference type="Proteomes" id="UP001517247"/>
    </source>
</evidence>
<comment type="caution">
    <text evidence="2">The sequence shown here is derived from an EMBL/GenBank/DDBJ whole genome shotgun (WGS) entry which is preliminary data.</text>
</comment>
<feature type="domain" description="Knr4/Smi1-like" evidence="1">
    <location>
        <begin position="4"/>
        <end position="116"/>
    </location>
</feature>
<sequence>MPFPIDLKYIEETEKELGLTFPDSFKNKMRKENGGALSTKEDDWQLFPFFDQADQKRISRTSNHIVLETKLARNWGNFPVDGIAIASNGSADYLILLTTKENDKLLDDKIFSWLHETGEVKEIAKSIDEITSITLKAKSKKQVQKQKLNTLKTDDGFSIDSIPSPWILTETTPHNKPPFYTFQIGKGTDCLVSLETAFPTDKLNADKYWLDQWKKETGLKPNKNDLFIQRNDLEDYSCIIVRCKNSTPVYYWIKSKQTEKWHLKMKTTASRHNGDFKEFTKLLNSILVDK</sequence>
<evidence type="ECO:0000259" key="1">
    <source>
        <dbReference type="SMART" id="SM00860"/>
    </source>
</evidence>
<protein>
    <submittedName>
        <fullName evidence="2">SMI1/KNR4 family protein</fullName>
    </submittedName>
</protein>
<keyword evidence="3" id="KW-1185">Reference proteome</keyword>
<proteinExistence type="predicted"/>
<gene>
    <name evidence="2" type="ORF">E6A44_001080</name>
</gene>
<accession>A0ABW9J0T9</accession>
<name>A0ABW9J0T9_9SPHI</name>
<dbReference type="InterPro" id="IPR018958">
    <property type="entry name" value="Knr4/Smi1-like_dom"/>
</dbReference>
<evidence type="ECO:0000313" key="2">
    <source>
        <dbReference type="EMBL" id="MFN0254147.1"/>
    </source>
</evidence>
<organism evidence="2 3">
    <name type="scientific">Pedobacter ureilyticus</name>
    <dbReference type="NCBI Taxonomy" id="1393051"/>
    <lineage>
        <taxon>Bacteria</taxon>
        <taxon>Pseudomonadati</taxon>
        <taxon>Bacteroidota</taxon>
        <taxon>Sphingobacteriia</taxon>
        <taxon>Sphingobacteriales</taxon>
        <taxon>Sphingobacteriaceae</taxon>
        <taxon>Pedobacter</taxon>
    </lineage>
</organism>
<dbReference type="Pfam" id="PF09346">
    <property type="entry name" value="SMI1_KNR4"/>
    <property type="match status" value="1"/>
</dbReference>
<dbReference type="InterPro" id="IPR037883">
    <property type="entry name" value="Knr4/Smi1-like_sf"/>
</dbReference>
<dbReference type="RefSeq" id="WP_138721326.1">
    <property type="nucleotide sequence ID" value="NZ_SSHJ02000001.1"/>
</dbReference>
<dbReference type="SUPFAM" id="SSF160631">
    <property type="entry name" value="SMI1/KNR4-like"/>
    <property type="match status" value="1"/>
</dbReference>
<reference evidence="2 3" key="1">
    <citation type="submission" date="2024-12" db="EMBL/GenBank/DDBJ databases">
        <authorList>
            <person name="Hu S."/>
        </authorList>
    </citation>
    <scope>NUCLEOTIDE SEQUENCE [LARGE SCALE GENOMIC DNA]</scope>
    <source>
        <strain evidence="2 3">THG-T11</strain>
    </source>
</reference>